<dbReference type="Gene3D" id="1.20.1740.10">
    <property type="entry name" value="Amino acid/polyamine transporter I"/>
    <property type="match status" value="1"/>
</dbReference>
<dbReference type="PANTHER" id="PTHR43495:SF1">
    <property type="entry name" value="L-ASPARAGINE PERMEASE"/>
    <property type="match status" value="1"/>
</dbReference>
<comment type="similarity">
    <text evidence="2">Belongs to the amino acid-polyamine-organocation (APC) superfamily. Amino acid transporter (AAT) (TC 2.A.3.1) family.</text>
</comment>
<dbReference type="PIRSF" id="PIRSF006060">
    <property type="entry name" value="AA_transporter"/>
    <property type="match status" value="1"/>
</dbReference>
<evidence type="ECO:0000256" key="9">
    <source>
        <dbReference type="SAM" id="MobiDB-lite"/>
    </source>
</evidence>
<evidence type="ECO:0000256" key="1">
    <source>
        <dbReference type="ARBA" id="ARBA00004651"/>
    </source>
</evidence>
<dbReference type="PANTHER" id="PTHR43495">
    <property type="entry name" value="GABA PERMEASE"/>
    <property type="match status" value="1"/>
</dbReference>
<evidence type="ECO:0000256" key="2">
    <source>
        <dbReference type="ARBA" id="ARBA00008583"/>
    </source>
</evidence>
<keyword evidence="8 10" id="KW-0472">Membrane</keyword>
<evidence type="ECO:0000256" key="7">
    <source>
        <dbReference type="ARBA" id="ARBA00022989"/>
    </source>
</evidence>
<dbReference type="RefSeq" id="WP_141811439.1">
    <property type="nucleotide sequence ID" value="NZ_VFPG01000001.1"/>
</dbReference>
<feature type="transmembrane region" description="Helical" evidence="10">
    <location>
        <begin position="216"/>
        <end position="238"/>
    </location>
</feature>
<organism evidence="12 13">
    <name type="scientific">Nocardia bhagyanarayanae</name>
    <dbReference type="NCBI Taxonomy" id="1215925"/>
    <lineage>
        <taxon>Bacteria</taxon>
        <taxon>Bacillati</taxon>
        <taxon>Actinomycetota</taxon>
        <taxon>Actinomycetes</taxon>
        <taxon>Mycobacteriales</taxon>
        <taxon>Nocardiaceae</taxon>
        <taxon>Nocardia</taxon>
    </lineage>
</organism>
<evidence type="ECO:0000256" key="6">
    <source>
        <dbReference type="ARBA" id="ARBA00022970"/>
    </source>
</evidence>
<comment type="caution">
    <text evidence="12">The sequence shown here is derived from an EMBL/GenBank/DDBJ whole genome shotgun (WGS) entry which is preliminary data.</text>
</comment>
<evidence type="ECO:0000256" key="10">
    <source>
        <dbReference type="SAM" id="Phobius"/>
    </source>
</evidence>
<dbReference type="Pfam" id="PF00324">
    <property type="entry name" value="AA_permease"/>
    <property type="match status" value="1"/>
</dbReference>
<feature type="transmembrane region" description="Helical" evidence="10">
    <location>
        <begin position="36"/>
        <end position="55"/>
    </location>
</feature>
<feature type="transmembrane region" description="Helical" evidence="10">
    <location>
        <begin position="419"/>
        <end position="437"/>
    </location>
</feature>
<feature type="transmembrane region" description="Helical" evidence="10">
    <location>
        <begin position="100"/>
        <end position="120"/>
    </location>
</feature>
<dbReference type="AlphaFoldDB" id="A0A543FIM8"/>
<dbReference type="PROSITE" id="PS00218">
    <property type="entry name" value="AMINO_ACID_PERMEASE_1"/>
    <property type="match status" value="1"/>
</dbReference>
<dbReference type="GO" id="GO:0055085">
    <property type="term" value="P:transmembrane transport"/>
    <property type="evidence" value="ECO:0007669"/>
    <property type="project" value="InterPro"/>
</dbReference>
<evidence type="ECO:0000256" key="4">
    <source>
        <dbReference type="ARBA" id="ARBA00022475"/>
    </source>
</evidence>
<accession>A0A543FIM8</accession>
<keyword evidence="4" id="KW-1003">Cell membrane</keyword>
<name>A0A543FIM8_9NOCA</name>
<sequence>MTASDRRLPADAVPTASAGPGEEGYSRGLNPRTIQMIAIGGAIGTGLFYGAGGAIEQAGPALILAYLAAGLAIFVIMRALGELLTYRPISGSFAEYAHEFLGRFAGFVTGWTYWAVWVATCMAEITVAGKYVQYWFDIEPWITALVVLAVMFAANMISVRLFGEGEFWFSAIKVTAILAMIAIGIGVLVFGIGHAADPTVTNLWADGGVFPNGFGQSLLVLQIVLFAYVGVELVGVTAGEARDPRTTLRKAINTLPFRIGLFYVGALLVIMSVASWRSFHAGKSPFVEVFEQIGIPAAAGIINFVLLTAALSSCNSGIYSTGRMLRSLSLRQEAPARFSELSGRSVPYAGITASAAAMVIGVVVNVISPDKAFAYITSVSTIGIIFVWGMILVCHLIYRAKVARGLLPASDYRLPGAPVTSIVALAFLGLVVVLLFWTESGRTAIVVGAVWAVLVCGGYVLMEKLGGRAREKAEVFVGE</sequence>
<dbReference type="Proteomes" id="UP000316331">
    <property type="component" value="Unassembled WGS sequence"/>
</dbReference>
<feature type="transmembrane region" description="Helical" evidence="10">
    <location>
        <begin position="373"/>
        <end position="398"/>
    </location>
</feature>
<evidence type="ECO:0000313" key="13">
    <source>
        <dbReference type="Proteomes" id="UP000316331"/>
    </source>
</evidence>
<feature type="transmembrane region" description="Helical" evidence="10">
    <location>
        <begin position="174"/>
        <end position="196"/>
    </location>
</feature>
<dbReference type="InterPro" id="IPR004841">
    <property type="entry name" value="AA-permease/SLC12A_dom"/>
</dbReference>
<keyword evidence="5 10" id="KW-0812">Transmembrane</keyword>
<comment type="subcellular location">
    <subcellularLocation>
        <location evidence="1">Cell membrane</location>
        <topology evidence="1">Multi-pass membrane protein</topology>
    </subcellularLocation>
</comment>
<feature type="transmembrane region" description="Helical" evidence="10">
    <location>
        <begin position="140"/>
        <end position="162"/>
    </location>
</feature>
<keyword evidence="3" id="KW-0813">Transport</keyword>
<keyword evidence="6" id="KW-0029">Amino-acid transport</keyword>
<evidence type="ECO:0000256" key="3">
    <source>
        <dbReference type="ARBA" id="ARBA00022448"/>
    </source>
</evidence>
<dbReference type="GO" id="GO:0006865">
    <property type="term" value="P:amino acid transport"/>
    <property type="evidence" value="ECO:0007669"/>
    <property type="project" value="UniProtKB-KW"/>
</dbReference>
<dbReference type="GO" id="GO:0005886">
    <property type="term" value="C:plasma membrane"/>
    <property type="evidence" value="ECO:0007669"/>
    <property type="project" value="UniProtKB-SubCell"/>
</dbReference>
<evidence type="ECO:0000256" key="8">
    <source>
        <dbReference type="ARBA" id="ARBA00023136"/>
    </source>
</evidence>
<evidence type="ECO:0000259" key="11">
    <source>
        <dbReference type="Pfam" id="PF00324"/>
    </source>
</evidence>
<feature type="transmembrane region" description="Helical" evidence="10">
    <location>
        <begin position="259"/>
        <end position="277"/>
    </location>
</feature>
<evidence type="ECO:0000256" key="5">
    <source>
        <dbReference type="ARBA" id="ARBA00022692"/>
    </source>
</evidence>
<feature type="transmembrane region" description="Helical" evidence="10">
    <location>
        <begin position="61"/>
        <end position="80"/>
    </location>
</feature>
<feature type="region of interest" description="Disordered" evidence="9">
    <location>
        <begin position="1"/>
        <end position="27"/>
    </location>
</feature>
<dbReference type="OrthoDB" id="5297508at2"/>
<evidence type="ECO:0000313" key="12">
    <source>
        <dbReference type="EMBL" id="TQM33701.1"/>
    </source>
</evidence>
<gene>
    <name evidence="12" type="ORF">FB390_5438</name>
</gene>
<dbReference type="InterPro" id="IPR004840">
    <property type="entry name" value="Amino_acid_permease_CS"/>
</dbReference>
<dbReference type="EMBL" id="VFPG01000001">
    <property type="protein sequence ID" value="TQM33701.1"/>
    <property type="molecule type" value="Genomic_DNA"/>
</dbReference>
<feature type="transmembrane region" description="Helical" evidence="10">
    <location>
        <begin position="443"/>
        <end position="462"/>
    </location>
</feature>
<keyword evidence="7 10" id="KW-1133">Transmembrane helix</keyword>
<dbReference type="FunFam" id="1.20.1740.10:FF:000001">
    <property type="entry name" value="Amino acid permease"/>
    <property type="match status" value="1"/>
</dbReference>
<feature type="transmembrane region" description="Helical" evidence="10">
    <location>
        <begin position="297"/>
        <end position="319"/>
    </location>
</feature>
<feature type="transmembrane region" description="Helical" evidence="10">
    <location>
        <begin position="346"/>
        <end position="367"/>
    </location>
</feature>
<keyword evidence="13" id="KW-1185">Reference proteome</keyword>
<feature type="domain" description="Amino acid permease/ SLC12A" evidence="11">
    <location>
        <begin position="34"/>
        <end position="446"/>
    </location>
</feature>
<protein>
    <submittedName>
        <fullName evidence="12">D-serine/D-alanine/glycine:proton symporter (AAT family)</fullName>
    </submittedName>
</protein>
<reference evidence="12 13" key="1">
    <citation type="submission" date="2019-06" db="EMBL/GenBank/DDBJ databases">
        <title>Sequencing the genomes of 1000 actinobacteria strains.</title>
        <authorList>
            <person name="Klenk H.-P."/>
        </authorList>
    </citation>
    <scope>NUCLEOTIDE SEQUENCE [LARGE SCALE GENOMIC DNA]</scope>
    <source>
        <strain evidence="12 13">DSM 103495</strain>
    </source>
</reference>
<proteinExistence type="inferred from homology"/>